<evidence type="ECO:0000259" key="3">
    <source>
        <dbReference type="PROSITE" id="PS51755"/>
    </source>
</evidence>
<sequence>MSPAPGPALSQVMAGCVVLVTADRRSGELGSALVRRGATVRHAPSLSIVPHEHDDQLLLDTKALLVDHPDTVVVTTGIGFRGWVEAADAAGVADELTAVLEGARIIARGPKARGAIQAAGLQADWVAESETSAEILDLLLAEGVAGHRIAVQHHGAGADGLDTELAAAGADVQSLVVYRWGPPPDPEALAASVQAAAAGEIDAAVFTSAPGAAAWLAAVDSAGLGDQIVARLRSGSMVAAAVGPVTARPLQERGIEPIVPDRGRLGALVRSLVSHYEQAQTSAVTTGAGRLQVRRTVALLDDHVLPVSPSGLEVLRLLADAGGEVVTRLQVLDVLPGDSNDPHTAEVAIARLREACGARGLIQTVVKRGYRLDVDRSRTS</sequence>
<dbReference type="Gene3D" id="3.40.50.10090">
    <property type="match status" value="2"/>
</dbReference>
<dbReference type="CDD" id="cd06578">
    <property type="entry name" value="HemD"/>
    <property type="match status" value="1"/>
</dbReference>
<keyword evidence="1 2" id="KW-0238">DNA-binding</keyword>
<dbReference type="InterPro" id="IPR003754">
    <property type="entry name" value="4pyrrol_synth_uPrphyn_synth"/>
</dbReference>
<evidence type="ECO:0000256" key="2">
    <source>
        <dbReference type="PROSITE-ProRule" id="PRU01091"/>
    </source>
</evidence>
<proteinExistence type="predicted"/>
<gene>
    <name evidence="4" type="ORF">GCM10009867_29290</name>
</gene>
<dbReference type="PANTHER" id="PTHR40082">
    <property type="entry name" value="BLR5956 PROTEIN"/>
    <property type="match status" value="1"/>
</dbReference>
<protein>
    <submittedName>
        <fullName evidence="4">Uroporphyrinogen-III synthase</fullName>
    </submittedName>
</protein>
<accession>A0ABN3UTQ9</accession>
<dbReference type="SMART" id="SM00862">
    <property type="entry name" value="Trans_reg_C"/>
    <property type="match status" value="1"/>
</dbReference>
<dbReference type="SUPFAM" id="SSF69618">
    <property type="entry name" value="HemD-like"/>
    <property type="match status" value="1"/>
</dbReference>
<dbReference type="SUPFAM" id="SSF46894">
    <property type="entry name" value="C-terminal effector domain of the bipartite response regulators"/>
    <property type="match status" value="1"/>
</dbReference>
<dbReference type="InterPro" id="IPR001867">
    <property type="entry name" value="OmpR/PhoB-type_DNA-bd"/>
</dbReference>
<evidence type="ECO:0000313" key="4">
    <source>
        <dbReference type="EMBL" id="GAA2738371.1"/>
    </source>
</evidence>
<comment type="caution">
    <text evidence="4">The sequence shown here is derived from an EMBL/GenBank/DDBJ whole genome shotgun (WGS) entry which is preliminary data.</text>
</comment>
<dbReference type="InterPro" id="IPR039793">
    <property type="entry name" value="UROS/Hem4"/>
</dbReference>
<dbReference type="PANTHER" id="PTHR40082:SF1">
    <property type="entry name" value="BLR5956 PROTEIN"/>
    <property type="match status" value="1"/>
</dbReference>
<dbReference type="Gene3D" id="1.10.10.10">
    <property type="entry name" value="Winged helix-like DNA-binding domain superfamily/Winged helix DNA-binding domain"/>
    <property type="match status" value="1"/>
</dbReference>
<dbReference type="InterPro" id="IPR036108">
    <property type="entry name" value="4pyrrol_syn_uPrphyn_synt_sf"/>
</dbReference>
<dbReference type="Proteomes" id="UP001501326">
    <property type="component" value="Unassembled WGS sequence"/>
</dbReference>
<dbReference type="InterPro" id="IPR036388">
    <property type="entry name" value="WH-like_DNA-bd_sf"/>
</dbReference>
<dbReference type="EMBL" id="BAAARN010000004">
    <property type="protein sequence ID" value="GAA2738371.1"/>
    <property type="molecule type" value="Genomic_DNA"/>
</dbReference>
<dbReference type="CDD" id="cd00383">
    <property type="entry name" value="trans_reg_C"/>
    <property type="match status" value="1"/>
</dbReference>
<dbReference type="PROSITE" id="PS51755">
    <property type="entry name" value="OMPR_PHOB"/>
    <property type="match status" value="1"/>
</dbReference>
<dbReference type="InterPro" id="IPR016032">
    <property type="entry name" value="Sig_transdc_resp-reg_C-effctor"/>
</dbReference>
<dbReference type="Pfam" id="PF02602">
    <property type="entry name" value="HEM4"/>
    <property type="match status" value="1"/>
</dbReference>
<organism evidence="4 5">
    <name type="scientific">Pedococcus aerophilus</name>
    <dbReference type="NCBI Taxonomy" id="436356"/>
    <lineage>
        <taxon>Bacteria</taxon>
        <taxon>Bacillati</taxon>
        <taxon>Actinomycetota</taxon>
        <taxon>Actinomycetes</taxon>
        <taxon>Micrococcales</taxon>
        <taxon>Intrasporangiaceae</taxon>
        <taxon>Pedococcus</taxon>
    </lineage>
</organism>
<feature type="domain" description="OmpR/PhoB-type" evidence="3">
    <location>
        <begin position="281"/>
        <end position="374"/>
    </location>
</feature>
<evidence type="ECO:0000313" key="5">
    <source>
        <dbReference type="Proteomes" id="UP001501326"/>
    </source>
</evidence>
<dbReference type="Pfam" id="PF00486">
    <property type="entry name" value="Trans_reg_C"/>
    <property type="match status" value="1"/>
</dbReference>
<dbReference type="NCBIfam" id="NF005568">
    <property type="entry name" value="PRK07239.1"/>
    <property type="match status" value="1"/>
</dbReference>
<feature type="DNA-binding region" description="OmpR/PhoB-type" evidence="2">
    <location>
        <begin position="281"/>
        <end position="374"/>
    </location>
</feature>
<dbReference type="RefSeq" id="WP_344194757.1">
    <property type="nucleotide sequence ID" value="NZ_BAAARN010000004.1"/>
</dbReference>
<reference evidence="4 5" key="1">
    <citation type="journal article" date="2019" name="Int. J. Syst. Evol. Microbiol.">
        <title>The Global Catalogue of Microorganisms (GCM) 10K type strain sequencing project: providing services to taxonomists for standard genome sequencing and annotation.</title>
        <authorList>
            <consortium name="The Broad Institute Genomics Platform"/>
            <consortium name="The Broad Institute Genome Sequencing Center for Infectious Disease"/>
            <person name="Wu L."/>
            <person name="Ma J."/>
        </authorList>
    </citation>
    <scope>NUCLEOTIDE SEQUENCE [LARGE SCALE GENOMIC DNA]</scope>
    <source>
        <strain evidence="4 5">JCM 16378</strain>
    </source>
</reference>
<evidence type="ECO:0000256" key="1">
    <source>
        <dbReference type="ARBA" id="ARBA00023125"/>
    </source>
</evidence>
<keyword evidence="5" id="KW-1185">Reference proteome</keyword>
<name>A0ABN3UTQ9_9MICO</name>